<accession>A0A2N5CLX2</accession>
<dbReference type="InterPro" id="IPR000412">
    <property type="entry name" value="ABC_2_transport"/>
</dbReference>
<evidence type="ECO:0000256" key="6">
    <source>
        <dbReference type="ARBA" id="ARBA00022692"/>
    </source>
</evidence>
<evidence type="ECO:0000256" key="7">
    <source>
        <dbReference type="ARBA" id="ARBA00022989"/>
    </source>
</evidence>
<dbReference type="GO" id="GO:0043190">
    <property type="term" value="C:ATP-binding cassette (ABC) transporter complex"/>
    <property type="evidence" value="ECO:0007669"/>
    <property type="project" value="InterPro"/>
</dbReference>
<evidence type="ECO:0000313" key="14">
    <source>
        <dbReference type="Proteomes" id="UP000234483"/>
    </source>
</evidence>
<dbReference type="AlphaFoldDB" id="A0A2N5CLX2"/>
<evidence type="ECO:0000256" key="8">
    <source>
        <dbReference type="ARBA" id="ARBA00023047"/>
    </source>
</evidence>
<keyword evidence="9 10" id="KW-0472">Membrane</keyword>
<name>A0A2N5CLX2_9CAUL</name>
<reference evidence="13 14" key="1">
    <citation type="submission" date="2017-12" db="EMBL/GenBank/DDBJ databases">
        <title>The genome sequence of Caulobacter flavus CGMCC1 15093.</title>
        <authorList>
            <person name="Gao J."/>
            <person name="Mao X."/>
            <person name="Sun J."/>
        </authorList>
    </citation>
    <scope>NUCLEOTIDE SEQUENCE [LARGE SCALE GENOMIC DNA]</scope>
    <source>
        <strain evidence="13 14">CGMCC1 15093</strain>
    </source>
</reference>
<keyword evidence="8" id="KW-0625">Polysaccharide transport</keyword>
<evidence type="ECO:0000256" key="1">
    <source>
        <dbReference type="ARBA" id="ARBA00004651"/>
    </source>
</evidence>
<dbReference type="Proteomes" id="UP000281192">
    <property type="component" value="Chromosome"/>
</dbReference>
<dbReference type="PANTHER" id="PTHR30413:SF10">
    <property type="entry name" value="CAPSULE POLYSACCHARIDE EXPORT INNER-MEMBRANE PROTEIN CTRC"/>
    <property type="match status" value="1"/>
</dbReference>
<reference evidence="12 15" key="2">
    <citation type="submission" date="2018-01" db="EMBL/GenBank/DDBJ databases">
        <title>Complete genome sequence of Caulobacter flavus RHGG3.</title>
        <authorList>
            <person name="Yang E."/>
        </authorList>
    </citation>
    <scope>NUCLEOTIDE SEQUENCE [LARGE SCALE GENOMIC DNA]</scope>
    <source>
        <strain evidence="12 15">RHGG3</strain>
    </source>
</reference>
<evidence type="ECO:0000256" key="5">
    <source>
        <dbReference type="ARBA" id="ARBA00022597"/>
    </source>
</evidence>
<dbReference type="OrthoDB" id="8479094at2"/>
<dbReference type="RefSeq" id="WP_101715378.1">
    <property type="nucleotide sequence ID" value="NZ_CP026100.1"/>
</dbReference>
<keyword evidence="7 10" id="KW-1133">Transmembrane helix</keyword>
<keyword evidence="6 10" id="KW-0812">Transmembrane</keyword>
<organism evidence="13 14">
    <name type="scientific">Caulobacter flavus</name>
    <dbReference type="NCBI Taxonomy" id="1679497"/>
    <lineage>
        <taxon>Bacteria</taxon>
        <taxon>Pseudomonadati</taxon>
        <taxon>Pseudomonadota</taxon>
        <taxon>Alphaproteobacteria</taxon>
        <taxon>Caulobacterales</taxon>
        <taxon>Caulobacteraceae</taxon>
        <taxon>Caulobacter</taxon>
    </lineage>
</organism>
<protein>
    <submittedName>
        <fullName evidence="13">ABC transporter</fullName>
    </submittedName>
</protein>
<evidence type="ECO:0000256" key="2">
    <source>
        <dbReference type="ARBA" id="ARBA00007783"/>
    </source>
</evidence>
<dbReference type="GO" id="GO:0015774">
    <property type="term" value="P:polysaccharide transport"/>
    <property type="evidence" value="ECO:0007669"/>
    <property type="project" value="UniProtKB-KW"/>
</dbReference>
<dbReference type="EMBL" id="PJRQ01000048">
    <property type="protein sequence ID" value="PLR06907.1"/>
    <property type="molecule type" value="Genomic_DNA"/>
</dbReference>
<keyword evidence="5" id="KW-0762">Sugar transport</keyword>
<feature type="transmembrane region" description="Helical" evidence="10">
    <location>
        <begin position="146"/>
        <end position="171"/>
    </location>
</feature>
<evidence type="ECO:0000256" key="10">
    <source>
        <dbReference type="SAM" id="Phobius"/>
    </source>
</evidence>
<dbReference type="EMBL" id="CP026100">
    <property type="protein sequence ID" value="AYV48169.1"/>
    <property type="molecule type" value="Genomic_DNA"/>
</dbReference>
<comment type="subcellular location">
    <subcellularLocation>
        <location evidence="1">Cell membrane</location>
        <topology evidence="1">Multi-pass membrane protein</topology>
    </subcellularLocation>
</comment>
<dbReference type="GO" id="GO:0140359">
    <property type="term" value="F:ABC-type transporter activity"/>
    <property type="evidence" value="ECO:0007669"/>
    <property type="project" value="InterPro"/>
</dbReference>
<dbReference type="Pfam" id="PF01061">
    <property type="entry name" value="ABC2_membrane"/>
    <property type="match status" value="1"/>
</dbReference>
<feature type="transmembrane region" description="Helical" evidence="10">
    <location>
        <begin position="238"/>
        <end position="256"/>
    </location>
</feature>
<feature type="transmembrane region" description="Helical" evidence="10">
    <location>
        <begin position="107"/>
        <end position="134"/>
    </location>
</feature>
<evidence type="ECO:0000313" key="12">
    <source>
        <dbReference type="EMBL" id="AYV48169.1"/>
    </source>
</evidence>
<comment type="similarity">
    <text evidence="2">Belongs to the ABC-2 integral membrane protein family.</text>
</comment>
<dbReference type="PRINTS" id="PR00164">
    <property type="entry name" value="ABC2TRNSPORT"/>
</dbReference>
<evidence type="ECO:0000256" key="9">
    <source>
        <dbReference type="ARBA" id="ARBA00023136"/>
    </source>
</evidence>
<dbReference type="PANTHER" id="PTHR30413">
    <property type="entry name" value="INNER MEMBRANE TRANSPORT PERMEASE"/>
    <property type="match status" value="1"/>
</dbReference>
<evidence type="ECO:0000313" key="13">
    <source>
        <dbReference type="EMBL" id="PLR06907.1"/>
    </source>
</evidence>
<dbReference type="KEGG" id="cfh:C1707_18920"/>
<evidence type="ECO:0000259" key="11">
    <source>
        <dbReference type="Pfam" id="PF01061"/>
    </source>
</evidence>
<keyword evidence="3" id="KW-0813">Transport</keyword>
<feature type="transmembrane region" description="Helical" evidence="10">
    <location>
        <begin position="33"/>
        <end position="53"/>
    </location>
</feature>
<keyword evidence="15" id="KW-1185">Reference proteome</keyword>
<dbReference type="InterPro" id="IPR013525">
    <property type="entry name" value="ABC2_TM"/>
</dbReference>
<dbReference type="Proteomes" id="UP000234483">
    <property type="component" value="Unassembled WGS sequence"/>
</dbReference>
<evidence type="ECO:0000313" key="15">
    <source>
        <dbReference type="Proteomes" id="UP000281192"/>
    </source>
</evidence>
<feature type="domain" description="ABC-2 type transporter transmembrane" evidence="11">
    <location>
        <begin position="17"/>
        <end position="225"/>
    </location>
</feature>
<gene>
    <name evidence="12" type="ORF">C1707_18920</name>
    <name evidence="13" type="ORF">CFHF_23635</name>
</gene>
<evidence type="ECO:0000256" key="3">
    <source>
        <dbReference type="ARBA" id="ARBA00022448"/>
    </source>
</evidence>
<feature type="transmembrane region" description="Helical" evidence="10">
    <location>
        <begin position="183"/>
        <end position="200"/>
    </location>
</feature>
<keyword evidence="4" id="KW-1003">Cell membrane</keyword>
<dbReference type="GO" id="GO:0015920">
    <property type="term" value="P:lipopolysaccharide transport"/>
    <property type="evidence" value="ECO:0007669"/>
    <property type="project" value="TreeGrafter"/>
</dbReference>
<sequence>MSLGQLARGADNQAHVIGALILRELHTRYGRDNIGYLWMIAEPALLAVAVAALHSGGGVSPHGGGVAPVPLALVGYCVFMIFRSVVTRAETALEANKPLLFHRSVTIFDLLASRAVLEALSTTATLAILLSGAWSLGLAAPPARPLHLMAALGAMTWLSFGISMLVCAATYDNRLVAKFVHPATYILMPISGAFFVLDWIPPPYRDWLALSPINQIFELAHTGQFASVDSPYVHGEQIVGWCLAFTLAGLLALRVLRRHVHLN</sequence>
<evidence type="ECO:0000256" key="4">
    <source>
        <dbReference type="ARBA" id="ARBA00022475"/>
    </source>
</evidence>
<feature type="transmembrane region" description="Helical" evidence="10">
    <location>
        <begin position="65"/>
        <end position="86"/>
    </location>
</feature>
<proteinExistence type="inferred from homology"/>